<sequence length="324" mass="34771">MPTLAKPDRRRASSTARGRRRSWWWWGRHALTLVFIAVVALLLAEQVSKIDWGKVLQSLRGYTAWTLGAAAGLTVLSHLLFGGFDQLGRRYVGHALRPAQVAVVAGICYAFTLNMGALVGGVAFRYRLYSRLGLAAPDITKVYALSVLSNWLGYLILLGALLLAGAVRVPPGWGIPAGFLPVLGVACWALVAGYGAMCAGVGRRRFVLKGVSIEWPGWRMALVQGAMSIANWLVMGLIVHLFMGGRVDYAAVLGVMLLSAVAGALTHVPAGLGVLEAVFLTMLAGRLPAYEILAALLAYRAIYYLCPLVPAVAAYAVLEARARR</sequence>
<dbReference type="OrthoDB" id="5998304at2"/>
<evidence type="ECO:0000256" key="6">
    <source>
        <dbReference type="SAM" id="Phobius"/>
    </source>
</evidence>
<feature type="transmembrane region" description="Helical" evidence="6">
    <location>
        <begin position="249"/>
        <end position="272"/>
    </location>
</feature>
<comment type="subcellular location">
    <subcellularLocation>
        <location evidence="1">Cell membrane</location>
        <topology evidence="1">Multi-pass membrane protein</topology>
    </subcellularLocation>
</comment>
<keyword evidence="2" id="KW-1003">Cell membrane</keyword>
<dbReference type="EMBL" id="SGXC01000002">
    <property type="protein sequence ID" value="RZS80301.1"/>
    <property type="molecule type" value="Genomic_DNA"/>
</dbReference>
<feature type="transmembrane region" description="Helical" evidence="6">
    <location>
        <begin position="62"/>
        <end position="81"/>
    </location>
</feature>
<evidence type="ECO:0000313" key="7">
    <source>
        <dbReference type="EMBL" id="RZS80301.1"/>
    </source>
</evidence>
<evidence type="ECO:0000256" key="4">
    <source>
        <dbReference type="ARBA" id="ARBA00022989"/>
    </source>
</evidence>
<organism evidence="7 8">
    <name type="scientific">Pigmentiphaga kullae</name>
    <dbReference type="NCBI Taxonomy" id="151784"/>
    <lineage>
        <taxon>Bacteria</taxon>
        <taxon>Pseudomonadati</taxon>
        <taxon>Pseudomonadota</taxon>
        <taxon>Betaproteobacteria</taxon>
        <taxon>Burkholderiales</taxon>
        <taxon>Alcaligenaceae</taxon>
        <taxon>Pigmentiphaga</taxon>
    </lineage>
</organism>
<feature type="transmembrane region" description="Helical" evidence="6">
    <location>
        <begin position="101"/>
        <end position="123"/>
    </location>
</feature>
<dbReference type="Pfam" id="PF03706">
    <property type="entry name" value="LPG_synthase_TM"/>
    <property type="match status" value="1"/>
</dbReference>
<evidence type="ECO:0000256" key="2">
    <source>
        <dbReference type="ARBA" id="ARBA00022475"/>
    </source>
</evidence>
<name>A0A4Q7NBD9_9BURK</name>
<accession>A0A4Q7NBD9</accession>
<evidence type="ECO:0000256" key="5">
    <source>
        <dbReference type="ARBA" id="ARBA00023136"/>
    </source>
</evidence>
<comment type="caution">
    <text evidence="7">The sequence shown here is derived from an EMBL/GenBank/DDBJ whole genome shotgun (WGS) entry which is preliminary data.</text>
</comment>
<feature type="transmembrane region" description="Helical" evidence="6">
    <location>
        <begin position="222"/>
        <end position="242"/>
    </location>
</feature>
<keyword evidence="4 6" id="KW-1133">Transmembrane helix</keyword>
<dbReference type="RefSeq" id="WP_130358079.1">
    <property type="nucleotide sequence ID" value="NZ_SGXC01000002.1"/>
</dbReference>
<dbReference type="Proteomes" id="UP000292445">
    <property type="component" value="Unassembled WGS sequence"/>
</dbReference>
<protein>
    <recommendedName>
        <fullName evidence="9">Lysylphosphatidylglycerol synthase-like protein</fullName>
    </recommendedName>
</protein>
<dbReference type="GO" id="GO:0005886">
    <property type="term" value="C:plasma membrane"/>
    <property type="evidence" value="ECO:0007669"/>
    <property type="project" value="UniProtKB-SubCell"/>
</dbReference>
<keyword evidence="8" id="KW-1185">Reference proteome</keyword>
<dbReference type="InterPro" id="IPR022791">
    <property type="entry name" value="L-PG_synthase/AglD"/>
</dbReference>
<gene>
    <name evidence="7" type="ORF">EV675_2900</name>
</gene>
<evidence type="ECO:0000256" key="1">
    <source>
        <dbReference type="ARBA" id="ARBA00004651"/>
    </source>
</evidence>
<feature type="transmembrane region" description="Helical" evidence="6">
    <location>
        <begin position="143"/>
        <end position="167"/>
    </location>
</feature>
<feature type="transmembrane region" description="Helical" evidence="6">
    <location>
        <begin position="179"/>
        <end position="202"/>
    </location>
</feature>
<reference evidence="7 8" key="1">
    <citation type="submission" date="2019-02" db="EMBL/GenBank/DDBJ databases">
        <title>Genomic Encyclopedia of Type Strains, Phase IV (KMG-IV): sequencing the most valuable type-strain genomes for metagenomic binning, comparative biology and taxonomic classification.</title>
        <authorList>
            <person name="Goeker M."/>
        </authorList>
    </citation>
    <scope>NUCLEOTIDE SEQUENCE [LARGE SCALE GENOMIC DNA]</scope>
    <source>
        <strain evidence="7 8">K24</strain>
    </source>
</reference>
<evidence type="ECO:0008006" key="9">
    <source>
        <dbReference type="Google" id="ProtNLM"/>
    </source>
</evidence>
<feature type="transmembrane region" description="Helical" evidence="6">
    <location>
        <begin position="292"/>
        <end position="318"/>
    </location>
</feature>
<evidence type="ECO:0000313" key="8">
    <source>
        <dbReference type="Proteomes" id="UP000292445"/>
    </source>
</evidence>
<proteinExistence type="predicted"/>
<dbReference type="AlphaFoldDB" id="A0A4Q7NBD9"/>
<keyword evidence="3 6" id="KW-0812">Transmembrane</keyword>
<evidence type="ECO:0000256" key="3">
    <source>
        <dbReference type="ARBA" id="ARBA00022692"/>
    </source>
</evidence>
<keyword evidence="5 6" id="KW-0472">Membrane</keyword>